<dbReference type="AlphaFoldDB" id="A0A4Z2IBD3"/>
<organism evidence="1 2">
    <name type="scientific">Liparis tanakae</name>
    <name type="common">Tanaka's snailfish</name>
    <dbReference type="NCBI Taxonomy" id="230148"/>
    <lineage>
        <taxon>Eukaryota</taxon>
        <taxon>Metazoa</taxon>
        <taxon>Chordata</taxon>
        <taxon>Craniata</taxon>
        <taxon>Vertebrata</taxon>
        <taxon>Euteleostomi</taxon>
        <taxon>Actinopterygii</taxon>
        <taxon>Neopterygii</taxon>
        <taxon>Teleostei</taxon>
        <taxon>Neoteleostei</taxon>
        <taxon>Acanthomorphata</taxon>
        <taxon>Eupercaria</taxon>
        <taxon>Perciformes</taxon>
        <taxon>Cottioidei</taxon>
        <taxon>Cottales</taxon>
        <taxon>Liparidae</taxon>
        <taxon>Liparis</taxon>
    </lineage>
</organism>
<accession>A0A4Z2IBD3</accession>
<reference evidence="1 2" key="1">
    <citation type="submission" date="2019-03" db="EMBL/GenBank/DDBJ databases">
        <title>First draft genome of Liparis tanakae, snailfish: a comprehensive survey of snailfish specific genes.</title>
        <authorList>
            <person name="Kim W."/>
            <person name="Song I."/>
            <person name="Jeong J.-H."/>
            <person name="Kim D."/>
            <person name="Kim S."/>
            <person name="Ryu S."/>
            <person name="Song J.Y."/>
            <person name="Lee S.K."/>
        </authorList>
    </citation>
    <scope>NUCLEOTIDE SEQUENCE [LARGE SCALE GENOMIC DNA]</scope>
    <source>
        <tissue evidence="1">Muscle</tissue>
    </source>
</reference>
<protein>
    <submittedName>
        <fullName evidence="1">Uncharacterized protein</fullName>
    </submittedName>
</protein>
<evidence type="ECO:0000313" key="1">
    <source>
        <dbReference type="EMBL" id="TNN75389.1"/>
    </source>
</evidence>
<keyword evidence="2" id="KW-1185">Reference proteome</keyword>
<proteinExistence type="predicted"/>
<dbReference type="Proteomes" id="UP000314294">
    <property type="component" value="Unassembled WGS sequence"/>
</dbReference>
<evidence type="ECO:0000313" key="2">
    <source>
        <dbReference type="Proteomes" id="UP000314294"/>
    </source>
</evidence>
<dbReference type="EMBL" id="SRLO01000104">
    <property type="protein sequence ID" value="TNN75389.1"/>
    <property type="molecule type" value="Genomic_DNA"/>
</dbReference>
<gene>
    <name evidence="1" type="ORF">EYF80_014436</name>
</gene>
<comment type="caution">
    <text evidence="1">The sequence shown here is derived from an EMBL/GenBank/DDBJ whole genome shotgun (WGS) entry which is preliminary data.</text>
</comment>
<name>A0A4Z2IBD3_9TELE</name>
<sequence length="61" mass="7129">MSGAVGLKHCLEEIDNTIKPVPRSLILPLVSSELRDWLTEAVTCHRDMWVQWQRQKQEERA</sequence>